<reference evidence="1" key="1">
    <citation type="submission" date="2006-10" db="EMBL/GenBank/DDBJ databases">
        <authorList>
            <person name="Amadeo P."/>
            <person name="Zhao Q."/>
            <person name="Wortman J."/>
            <person name="Fraser-Liggett C."/>
            <person name="Carlton J."/>
        </authorList>
    </citation>
    <scope>NUCLEOTIDE SEQUENCE</scope>
    <source>
        <strain evidence="1">G3</strain>
    </source>
</reference>
<dbReference type="EMBL" id="DS113240">
    <property type="protein sequence ID" value="EAY16607.1"/>
    <property type="molecule type" value="Genomic_DNA"/>
</dbReference>
<gene>
    <name evidence="1" type="ORF">TVAG_434440</name>
</gene>
<dbReference type="VEuPathDB" id="TrichDB:TVAGG3_0376510"/>
<reference evidence="1" key="2">
    <citation type="journal article" date="2007" name="Science">
        <title>Draft genome sequence of the sexually transmitted pathogen Trichomonas vaginalis.</title>
        <authorList>
            <person name="Carlton J.M."/>
            <person name="Hirt R.P."/>
            <person name="Silva J.C."/>
            <person name="Delcher A.L."/>
            <person name="Schatz M."/>
            <person name="Zhao Q."/>
            <person name="Wortman J.R."/>
            <person name="Bidwell S.L."/>
            <person name="Alsmark U.C.M."/>
            <person name="Besteiro S."/>
            <person name="Sicheritz-Ponten T."/>
            <person name="Noel C.J."/>
            <person name="Dacks J.B."/>
            <person name="Foster P.G."/>
            <person name="Simillion C."/>
            <person name="Van de Peer Y."/>
            <person name="Miranda-Saavedra D."/>
            <person name="Barton G.J."/>
            <person name="Westrop G.D."/>
            <person name="Mueller S."/>
            <person name="Dessi D."/>
            <person name="Fiori P.L."/>
            <person name="Ren Q."/>
            <person name="Paulsen I."/>
            <person name="Zhang H."/>
            <person name="Bastida-Corcuera F.D."/>
            <person name="Simoes-Barbosa A."/>
            <person name="Brown M.T."/>
            <person name="Hayes R.D."/>
            <person name="Mukherjee M."/>
            <person name="Okumura C.Y."/>
            <person name="Schneider R."/>
            <person name="Smith A.J."/>
            <person name="Vanacova S."/>
            <person name="Villalvazo M."/>
            <person name="Haas B.J."/>
            <person name="Pertea M."/>
            <person name="Feldblyum T.V."/>
            <person name="Utterback T.R."/>
            <person name="Shu C.L."/>
            <person name="Osoegawa K."/>
            <person name="de Jong P.J."/>
            <person name="Hrdy I."/>
            <person name="Horvathova L."/>
            <person name="Zubacova Z."/>
            <person name="Dolezal P."/>
            <person name="Malik S.B."/>
            <person name="Logsdon J.M. Jr."/>
            <person name="Henze K."/>
            <person name="Gupta A."/>
            <person name="Wang C.C."/>
            <person name="Dunne R.L."/>
            <person name="Upcroft J.A."/>
            <person name="Upcroft P."/>
            <person name="White O."/>
            <person name="Salzberg S.L."/>
            <person name="Tang P."/>
            <person name="Chiu C.-H."/>
            <person name="Lee Y.-S."/>
            <person name="Embley T.M."/>
            <person name="Coombs G.H."/>
            <person name="Mottram J.C."/>
            <person name="Tachezy J."/>
            <person name="Fraser-Liggett C.M."/>
            <person name="Johnson P.J."/>
        </authorList>
    </citation>
    <scope>NUCLEOTIDE SEQUENCE [LARGE SCALE GENOMIC DNA]</scope>
    <source>
        <strain evidence="1">G3</strain>
    </source>
</reference>
<dbReference type="KEGG" id="tva:4774618"/>
<sequence>MFLLIGFVHCRFKDDLTLNLSHGQVVTQSFVPAHKNSIKSFSFNYSDGIYYHTAIKIEGTSLEGSITYMTTNNLEKTIKFKDHKTYIGENHKITSLTINTSNNMQRPISITVVAFISNSDNMETIFSTHSNDMYPLRNTKTKDGIINYVNFDTSNMKIKFRPKYQPFGSVSYITKDSKSINTELSNNTEI</sequence>
<dbReference type="VEuPathDB" id="TrichDB:TVAG_434440"/>
<name>A2DSM7_TRIV3</name>
<evidence type="ECO:0000313" key="2">
    <source>
        <dbReference type="Proteomes" id="UP000001542"/>
    </source>
</evidence>
<dbReference type="AlphaFoldDB" id="A2DSM7"/>
<proteinExistence type="predicted"/>
<keyword evidence="2" id="KW-1185">Reference proteome</keyword>
<dbReference type="Proteomes" id="UP000001542">
    <property type="component" value="Unassembled WGS sequence"/>
</dbReference>
<accession>A2DSM7</accession>
<organism evidence="1 2">
    <name type="scientific">Trichomonas vaginalis (strain ATCC PRA-98 / G3)</name>
    <dbReference type="NCBI Taxonomy" id="412133"/>
    <lineage>
        <taxon>Eukaryota</taxon>
        <taxon>Metamonada</taxon>
        <taxon>Parabasalia</taxon>
        <taxon>Trichomonadida</taxon>
        <taxon>Trichomonadidae</taxon>
        <taxon>Trichomonas</taxon>
    </lineage>
</organism>
<dbReference type="RefSeq" id="XP_001328830.1">
    <property type="nucleotide sequence ID" value="XM_001328795.1"/>
</dbReference>
<protein>
    <submittedName>
        <fullName evidence="1">Uncharacterized protein</fullName>
    </submittedName>
</protein>
<evidence type="ECO:0000313" key="1">
    <source>
        <dbReference type="EMBL" id="EAY16607.1"/>
    </source>
</evidence>
<dbReference type="InParanoid" id="A2DSM7"/>